<dbReference type="EMBL" id="JBHRYC010000086">
    <property type="protein sequence ID" value="MFC3638990.1"/>
    <property type="molecule type" value="Genomic_DNA"/>
</dbReference>
<dbReference type="PANTHER" id="PTHR30535">
    <property type="entry name" value="VITAMIN B12-BINDING PROTEIN"/>
    <property type="match status" value="1"/>
</dbReference>
<dbReference type="InterPro" id="IPR002491">
    <property type="entry name" value="ABC_transptr_periplasmic_BD"/>
</dbReference>
<gene>
    <name evidence="2" type="ORF">ACFONL_16745</name>
</gene>
<dbReference type="PROSITE" id="PS50983">
    <property type="entry name" value="FE_B12_PBP"/>
    <property type="match status" value="1"/>
</dbReference>
<proteinExistence type="predicted"/>
<dbReference type="Proteomes" id="UP001595704">
    <property type="component" value="Unassembled WGS sequence"/>
</dbReference>
<dbReference type="RefSeq" id="WP_244642815.1">
    <property type="nucleotide sequence ID" value="NZ_BNCG01000003.1"/>
</dbReference>
<dbReference type="PANTHER" id="PTHR30535:SF4">
    <property type="entry name" value="HEMIN-BINDING PERIPLASMIC PROTEIN HMUT"/>
    <property type="match status" value="1"/>
</dbReference>
<dbReference type="SUPFAM" id="SSF53807">
    <property type="entry name" value="Helical backbone' metal receptor"/>
    <property type="match status" value="1"/>
</dbReference>
<sequence>MLAGKSAAIAAEGPAKRIVVAGGALTEIAYALGQGDRIVGVDTTSTFPAQAQKDKASIGYVRQLSPEGILSLQPDVLLLQEGGGPPEALTLVSQAGVRIVRAPEAATEQGVLERIATVGVVTGAQEAAGKLQQQVRDKFAALAQKRKKITKPARVMFILSLQNGRPLVGGAGASADGMIRLAGGENVASAFQGYKPMTDEAVIEAAPDVILMMSGGPRQHAAGDVFKTPALSATPAAKTQRLVSLDGLYLLGFGPRAPDAALEVFNALYPELKDVR</sequence>
<dbReference type="InterPro" id="IPR050902">
    <property type="entry name" value="ABC_Transporter_SBP"/>
</dbReference>
<protein>
    <submittedName>
        <fullName evidence="2">Hemin ABC transporter substrate-binding protein</fullName>
    </submittedName>
</protein>
<reference evidence="3" key="1">
    <citation type="journal article" date="2019" name="Int. J. Syst. Evol. Microbiol.">
        <title>The Global Catalogue of Microorganisms (GCM) 10K type strain sequencing project: providing services to taxonomists for standard genome sequencing and annotation.</title>
        <authorList>
            <consortium name="The Broad Institute Genomics Platform"/>
            <consortium name="The Broad Institute Genome Sequencing Center for Infectious Disease"/>
            <person name="Wu L."/>
            <person name="Ma J."/>
        </authorList>
    </citation>
    <scope>NUCLEOTIDE SEQUENCE [LARGE SCALE GENOMIC DNA]</scope>
    <source>
        <strain evidence="3">KCTC 42282</strain>
    </source>
</reference>
<dbReference type="Pfam" id="PF01497">
    <property type="entry name" value="Peripla_BP_2"/>
    <property type="match status" value="1"/>
</dbReference>
<keyword evidence="3" id="KW-1185">Reference proteome</keyword>
<organism evidence="2 3">
    <name type="scientific">Camelimonas fluminis</name>
    <dbReference type="NCBI Taxonomy" id="1576911"/>
    <lineage>
        <taxon>Bacteria</taxon>
        <taxon>Pseudomonadati</taxon>
        <taxon>Pseudomonadota</taxon>
        <taxon>Alphaproteobacteria</taxon>
        <taxon>Hyphomicrobiales</taxon>
        <taxon>Chelatococcaceae</taxon>
        <taxon>Camelimonas</taxon>
    </lineage>
</organism>
<accession>A0ABV7UKL2</accession>
<evidence type="ECO:0000259" key="1">
    <source>
        <dbReference type="PROSITE" id="PS50983"/>
    </source>
</evidence>
<evidence type="ECO:0000313" key="2">
    <source>
        <dbReference type="EMBL" id="MFC3638990.1"/>
    </source>
</evidence>
<evidence type="ECO:0000313" key="3">
    <source>
        <dbReference type="Proteomes" id="UP001595704"/>
    </source>
</evidence>
<dbReference type="Gene3D" id="3.40.50.1980">
    <property type="entry name" value="Nitrogenase molybdenum iron protein domain"/>
    <property type="match status" value="2"/>
</dbReference>
<comment type="caution">
    <text evidence="2">The sequence shown here is derived from an EMBL/GenBank/DDBJ whole genome shotgun (WGS) entry which is preliminary data.</text>
</comment>
<name>A0ABV7UKL2_9HYPH</name>
<feature type="domain" description="Fe/B12 periplasmic-binding" evidence="1">
    <location>
        <begin position="17"/>
        <end position="272"/>
    </location>
</feature>